<reference evidence="1 2" key="1">
    <citation type="submission" date="2018-02" db="EMBL/GenBank/DDBJ databases">
        <title>Complete genome of the streamlined marine actinobacterium Pontimonas salivibrio CL-TW6 adapted to coastal planktonic lifestype.</title>
        <authorList>
            <person name="Cho B.C."/>
            <person name="Hardies S.C."/>
            <person name="Jang G.I."/>
            <person name="Hwang C.Y."/>
        </authorList>
    </citation>
    <scope>NUCLEOTIDE SEQUENCE [LARGE SCALE GENOMIC DNA]</scope>
    <source>
        <strain evidence="1 2">CL-TW6</strain>
    </source>
</reference>
<dbReference type="SUPFAM" id="SSF53795">
    <property type="entry name" value="PEP carboxykinase-like"/>
    <property type="match status" value="1"/>
</dbReference>
<protein>
    <submittedName>
        <fullName evidence="1">HprK-related kinase</fullName>
    </submittedName>
</protein>
<name>A0A2L2BP83_9MICO</name>
<proteinExistence type="predicted"/>
<accession>A0A2L2BP83</accession>
<dbReference type="RefSeq" id="WP_158665471.1">
    <property type="nucleotide sequence ID" value="NZ_CP026923.1"/>
</dbReference>
<sequence length="255" mass="27456">MSMESLEAKTLWVRLDDGDFFDVVVTGWPEGVEGNQAPSVCGDYWPPFGGEVVDAPGGESSRGFSVDLDSVSSLLRFESDFGLYVAEKLDGYVAIHSALMVLGDHVVIVPGRSHAGKSSLTHAALGAGHRILSDEYTLVDVNSGRVRGWPRPIRRREPDGSITRVPIERDDALYAPTHVVDVRYSSDAEEVLALNPLEPGDVAFSLLENTLCAQSRPEESLRAIAAVSRQVKGLQGTRGEAVEALAALQELLGQS</sequence>
<dbReference type="Proteomes" id="UP000243077">
    <property type="component" value="Chromosome"/>
</dbReference>
<dbReference type="EMBL" id="CP026923">
    <property type="protein sequence ID" value="AVG23458.1"/>
    <property type="molecule type" value="Genomic_DNA"/>
</dbReference>
<keyword evidence="1" id="KW-0418">Kinase</keyword>
<keyword evidence="1" id="KW-0808">Transferase</keyword>
<dbReference type="OrthoDB" id="115640at2"/>
<keyword evidence="2" id="KW-1185">Reference proteome</keyword>
<dbReference type="GO" id="GO:0016301">
    <property type="term" value="F:kinase activity"/>
    <property type="evidence" value="ECO:0007669"/>
    <property type="project" value="UniProtKB-KW"/>
</dbReference>
<dbReference type="KEGG" id="psai:C3B54_11465"/>
<dbReference type="InterPro" id="IPR027417">
    <property type="entry name" value="P-loop_NTPase"/>
</dbReference>
<organism evidence="1 2">
    <name type="scientific">Pontimonas salivibrio</name>
    <dbReference type="NCBI Taxonomy" id="1159327"/>
    <lineage>
        <taxon>Bacteria</taxon>
        <taxon>Bacillati</taxon>
        <taxon>Actinomycetota</taxon>
        <taxon>Actinomycetes</taxon>
        <taxon>Micrococcales</taxon>
        <taxon>Microbacteriaceae</taxon>
        <taxon>Pontimonas</taxon>
    </lineage>
</organism>
<evidence type="ECO:0000313" key="1">
    <source>
        <dbReference type="EMBL" id="AVG23458.1"/>
    </source>
</evidence>
<gene>
    <name evidence="1" type="ORF">C3B54_11465</name>
</gene>
<evidence type="ECO:0000313" key="2">
    <source>
        <dbReference type="Proteomes" id="UP000243077"/>
    </source>
</evidence>
<dbReference type="Gene3D" id="3.40.50.300">
    <property type="entry name" value="P-loop containing nucleotide triphosphate hydrolases"/>
    <property type="match status" value="1"/>
</dbReference>
<dbReference type="AlphaFoldDB" id="A0A2L2BP83"/>